<feature type="region of interest" description="Disordered" evidence="1">
    <location>
        <begin position="292"/>
        <end position="344"/>
    </location>
</feature>
<organism evidence="2 3">
    <name type="scientific">Sarocladium strictum</name>
    <name type="common">Black bundle disease fungus</name>
    <name type="synonym">Acremonium strictum</name>
    <dbReference type="NCBI Taxonomy" id="5046"/>
    <lineage>
        <taxon>Eukaryota</taxon>
        <taxon>Fungi</taxon>
        <taxon>Dikarya</taxon>
        <taxon>Ascomycota</taxon>
        <taxon>Pezizomycotina</taxon>
        <taxon>Sordariomycetes</taxon>
        <taxon>Hypocreomycetidae</taxon>
        <taxon>Hypocreales</taxon>
        <taxon>Sarocladiaceae</taxon>
        <taxon>Sarocladium</taxon>
    </lineage>
</organism>
<dbReference type="PANTHER" id="PTHR38703:SF1">
    <property type="entry name" value="ALLERGEN"/>
    <property type="match status" value="1"/>
</dbReference>
<feature type="region of interest" description="Disordered" evidence="1">
    <location>
        <begin position="1"/>
        <end position="26"/>
    </location>
</feature>
<dbReference type="EMBL" id="JAPDFR010000003">
    <property type="protein sequence ID" value="KAK0388372.1"/>
    <property type="molecule type" value="Genomic_DNA"/>
</dbReference>
<feature type="compositionally biased region" description="Low complexity" evidence="1">
    <location>
        <begin position="220"/>
        <end position="236"/>
    </location>
</feature>
<evidence type="ECO:0000313" key="3">
    <source>
        <dbReference type="Proteomes" id="UP001175261"/>
    </source>
</evidence>
<protein>
    <recommendedName>
        <fullName evidence="4">Allergen</fullName>
    </recommendedName>
</protein>
<feature type="region of interest" description="Disordered" evidence="1">
    <location>
        <begin position="213"/>
        <end position="270"/>
    </location>
</feature>
<name>A0AA39GJ73_SARSR</name>
<accession>A0AA39GJ73</accession>
<proteinExistence type="predicted"/>
<feature type="compositionally biased region" description="Polar residues" evidence="1">
    <location>
        <begin position="1"/>
        <end position="14"/>
    </location>
</feature>
<keyword evidence="3" id="KW-1185">Reference proteome</keyword>
<feature type="compositionally biased region" description="Basic and acidic residues" evidence="1">
    <location>
        <begin position="323"/>
        <end position="344"/>
    </location>
</feature>
<reference evidence="2" key="1">
    <citation type="submission" date="2022-10" db="EMBL/GenBank/DDBJ databases">
        <title>Determination and structural analysis of whole genome sequence of Sarocladium strictum F4-1.</title>
        <authorList>
            <person name="Hu L."/>
            <person name="Jiang Y."/>
        </authorList>
    </citation>
    <scope>NUCLEOTIDE SEQUENCE</scope>
    <source>
        <strain evidence="2">F4-1</strain>
    </source>
</reference>
<evidence type="ECO:0000313" key="2">
    <source>
        <dbReference type="EMBL" id="KAK0388372.1"/>
    </source>
</evidence>
<comment type="caution">
    <text evidence="2">The sequence shown here is derived from an EMBL/GenBank/DDBJ whole genome shotgun (WGS) entry which is preliminary data.</text>
</comment>
<evidence type="ECO:0000256" key="1">
    <source>
        <dbReference type="SAM" id="MobiDB-lite"/>
    </source>
</evidence>
<gene>
    <name evidence="2" type="ORF">NLU13_4617</name>
</gene>
<feature type="compositionally biased region" description="Polar residues" evidence="1">
    <location>
        <begin position="308"/>
        <end position="321"/>
    </location>
</feature>
<evidence type="ECO:0008006" key="4">
    <source>
        <dbReference type="Google" id="ProtNLM"/>
    </source>
</evidence>
<feature type="compositionally biased region" description="Basic and acidic residues" evidence="1">
    <location>
        <begin position="15"/>
        <end position="26"/>
    </location>
</feature>
<dbReference type="AlphaFoldDB" id="A0AA39GJ73"/>
<dbReference type="Proteomes" id="UP001175261">
    <property type="component" value="Unassembled WGS sequence"/>
</dbReference>
<sequence>MDKAKQTISSFMSHNNEHKTSVDQDQRAAVTEEHIRPQRHEEVTTAIDKEIHQDHHQTIIQPIKATERLAEKHTHNAAPVQHKTFEHDKLDDTKAMLDEDVARYRDSSVTHDTVHTSSKGAVVQGEHIHHHLHQHVQPIIQKDTIAPEVVHTTIPIHETHHAPTVNLGTTTMPVKTVEEFEKQHGGLLQGKQTTTVGEFDGCAKTFIEGDKGAVSSKNSTAAPAATTTTSTTTTTGTQGGVKSLIDGVADERTSRHKTAGSGVGSNSSKDYKIANQAANRAYNDSAVPRSTAAAPGVAAPGKVPAENLRNTTSTSSASTGKVSLKDKLNPFKDADGDGKKGIMS</sequence>
<dbReference type="PANTHER" id="PTHR38703">
    <property type="entry name" value="CHROMOSOME 8, WHOLE GENOME SHOTGUN SEQUENCE"/>
    <property type="match status" value="1"/>
</dbReference>
<feature type="compositionally biased region" description="Low complexity" evidence="1">
    <location>
        <begin position="292"/>
        <end position="305"/>
    </location>
</feature>